<comment type="subcellular location">
    <subcellularLocation>
        <location evidence="1">Membrane</location>
        <topology evidence="1">Multi-pass membrane protein</topology>
    </subcellularLocation>
</comment>
<evidence type="ECO:0000313" key="10">
    <source>
        <dbReference type="Proteomes" id="UP000824037"/>
    </source>
</evidence>
<feature type="transmembrane region" description="Helical" evidence="8">
    <location>
        <begin position="433"/>
        <end position="450"/>
    </location>
</feature>
<feature type="transmembrane region" description="Helical" evidence="8">
    <location>
        <begin position="139"/>
        <end position="158"/>
    </location>
</feature>
<keyword evidence="4 8" id="KW-0812">Transmembrane</keyword>
<evidence type="ECO:0000256" key="2">
    <source>
        <dbReference type="ARBA" id="ARBA00008974"/>
    </source>
</evidence>
<sequence>MTETQGHIERRGIDLVPESARYGKPRDLMFLWAGTTTTVFTVVYGAFVVALGLSFAQAAVVIVIGNLLAYPLLGLASVQGPKTGTTTLTISRSSYGPRGGRILGVFAWLTLVGFEAGGLILVVFAALTLLDGAGVAASAPVQIITIVALAGIQLLLPLFGHSVMMRAQKYFSALFALAFLVMAILVLPKVDLGSAGGSGASVSTMIVGIALIMASGGLSWAPAGSNFSRYLPVGTSPRAVGTYAAVGGFVPYVLLQVLGAATASITLDVADPISGLPAVLPAWFVVPYLLLAMVSLLVQNSTNLYSSGLNLQTAGIRVSRVTMVVIDTVICAIITYIAVVGQSFYDLLNAFLSLLVIWLAPWVAIYLTDWLMRRGRYDLPSLSSETGGRYWGRGGYRRSGLVAQAAGMVVAALWVNTTTYVGPLATLTGGADLSIFAGIGVAALLYWLLARREKEQTQPSPALTQTEGAH</sequence>
<comment type="caution">
    <text evidence="9">The sequence shown here is derived from an EMBL/GenBank/DDBJ whole genome shotgun (WGS) entry which is preliminary data.</text>
</comment>
<feature type="transmembrane region" description="Helical" evidence="8">
    <location>
        <begin position="102"/>
        <end position="127"/>
    </location>
</feature>
<dbReference type="GO" id="GO:0022857">
    <property type="term" value="F:transmembrane transporter activity"/>
    <property type="evidence" value="ECO:0007669"/>
    <property type="project" value="InterPro"/>
</dbReference>
<dbReference type="Gene3D" id="1.10.4160.10">
    <property type="entry name" value="Hydantoin permease"/>
    <property type="match status" value="1"/>
</dbReference>
<reference evidence="9" key="1">
    <citation type="journal article" date="2021" name="PeerJ">
        <title>Extensive microbial diversity within the chicken gut microbiome revealed by metagenomics and culture.</title>
        <authorList>
            <person name="Gilroy R."/>
            <person name="Ravi A."/>
            <person name="Getino M."/>
            <person name="Pursley I."/>
            <person name="Horton D.L."/>
            <person name="Alikhan N.F."/>
            <person name="Baker D."/>
            <person name="Gharbi K."/>
            <person name="Hall N."/>
            <person name="Watson M."/>
            <person name="Adriaenssens E.M."/>
            <person name="Foster-Nyarko E."/>
            <person name="Jarju S."/>
            <person name="Secka A."/>
            <person name="Antonio M."/>
            <person name="Oren A."/>
            <person name="Chaudhuri R.R."/>
            <person name="La Ragione R."/>
            <person name="Hildebrand F."/>
            <person name="Pallen M.J."/>
        </authorList>
    </citation>
    <scope>NUCLEOTIDE SEQUENCE</scope>
    <source>
        <strain evidence="9">ChiGjej4B4-7305</strain>
    </source>
</reference>
<feature type="transmembrane region" description="Helical" evidence="8">
    <location>
        <begin position="55"/>
        <end position="73"/>
    </location>
</feature>
<dbReference type="InterPro" id="IPR001248">
    <property type="entry name" value="Pur-cyt_permease"/>
</dbReference>
<dbReference type="GO" id="GO:0005886">
    <property type="term" value="C:plasma membrane"/>
    <property type="evidence" value="ECO:0007669"/>
    <property type="project" value="TreeGrafter"/>
</dbReference>
<feature type="transmembrane region" description="Helical" evidence="8">
    <location>
        <begin position="347"/>
        <end position="367"/>
    </location>
</feature>
<dbReference type="Proteomes" id="UP000824037">
    <property type="component" value="Unassembled WGS sequence"/>
</dbReference>
<keyword evidence="6 7" id="KW-0472">Membrane</keyword>
<reference evidence="9" key="2">
    <citation type="submission" date="2021-04" db="EMBL/GenBank/DDBJ databases">
        <authorList>
            <person name="Gilroy R."/>
        </authorList>
    </citation>
    <scope>NUCLEOTIDE SEQUENCE</scope>
    <source>
        <strain evidence="9">ChiGjej4B4-7305</strain>
    </source>
</reference>
<dbReference type="InterPro" id="IPR026030">
    <property type="entry name" value="Pur-cyt_permease_Fcy2/21/22"/>
</dbReference>
<evidence type="ECO:0000313" key="9">
    <source>
        <dbReference type="EMBL" id="HIZ35396.1"/>
    </source>
</evidence>
<keyword evidence="5 8" id="KW-1133">Transmembrane helix</keyword>
<feature type="transmembrane region" description="Helical" evidence="8">
    <location>
        <begin position="278"/>
        <end position="298"/>
    </location>
</feature>
<name>A0A9D2EDY5_9MICO</name>
<evidence type="ECO:0000256" key="1">
    <source>
        <dbReference type="ARBA" id="ARBA00004141"/>
    </source>
</evidence>
<dbReference type="EMBL" id="DXBY01000108">
    <property type="protein sequence ID" value="HIZ35396.1"/>
    <property type="molecule type" value="Genomic_DNA"/>
</dbReference>
<dbReference type="AlphaFoldDB" id="A0A9D2EDY5"/>
<gene>
    <name evidence="9" type="ORF">H9815_06435</name>
</gene>
<accession>A0A9D2EDY5</accession>
<feature type="transmembrane region" description="Helical" evidence="8">
    <location>
        <begin position="401"/>
        <end position="421"/>
    </location>
</feature>
<dbReference type="Pfam" id="PF02133">
    <property type="entry name" value="Transp_cyt_pur"/>
    <property type="match status" value="1"/>
</dbReference>
<organism evidence="9 10">
    <name type="scientific">Candidatus Ruania gallistercoris</name>
    <dbReference type="NCBI Taxonomy" id="2838746"/>
    <lineage>
        <taxon>Bacteria</taxon>
        <taxon>Bacillati</taxon>
        <taxon>Actinomycetota</taxon>
        <taxon>Actinomycetes</taxon>
        <taxon>Micrococcales</taxon>
        <taxon>Ruaniaceae</taxon>
        <taxon>Ruania</taxon>
    </lineage>
</organism>
<evidence type="ECO:0000256" key="7">
    <source>
        <dbReference type="PIRNR" id="PIRNR002744"/>
    </source>
</evidence>
<proteinExistence type="inferred from homology"/>
<feature type="transmembrane region" description="Helical" evidence="8">
    <location>
        <begin position="170"/>
        <end position="188"/>
    </location>
</feature>
<evidence type="ECO:0000256" key="6">
    <source>
        <dbReference type="ARBA" id="ARBA00023136"/>
    </source>
</evidence>
<feature type="transmembrane region" description="Helical" evidence="8">
    <location>
        <begin position="200"/>
        <end position="221"/>
    </location>
</feature>
<keyword evidence="3 7" id="KW-0813">Transport</keyword>
<evidence type="ECO:0000256" key="5">
    <source>
        <dbReference type="ARBA" id="ARBA00022989"/>
    </source>
</evidence>
<evidence type="ECO:0000256" key="4">
    <source>
        <dbReference type="ARBA" id="ARBA00022692"/>
    </source>
</evidence>
<evidence type="ECO:0000256" key="3">
    <source>
        <dbReference type="ARBA" id="ARBA00022448"/>
    </source>
</evidence>
<feature type="transmembrane region" description="Helical" evidence="8">
    <location>
        <begin position="28"/>
        <end position="49"/>
    </location>
</feature>
<dbReference type="PANTHER" id="PTHR31806:SF1">
    <property type="entry name" value="PURINE-CYTOSINE PERMEASE FCY2-RELATED"/>
    <property type="match status" value="1"/>
</dbReference>
<protein>
    <submittedName>
        <fullName evidence="9">Cytosine permease</fullName>
    </submittedName>
</protein>
<feature type="transmembrane region" description="Helical" evidence="8">
    <location>
        <begin position="242"/>
        <end position="266"/>
    </location>
</feature>
<comment type="similarity">
    <text evidence="2 7">Belongs to the purine-cytosine permease (2.A.39) family.</text>
</comment>
<feature type="transmembrane region" description="Helical" evidence="8">
    <location>
        <begin position="318"/>
        <end position="341"/>
    </location>
</feature>
<dbReference type="PANTHER" id="PTHR31806">
    <property type="entry name" value="PURINE-CYTOSINE PERMEASE FCY2-RELATED"/>
    <property type="match status" value="1"/>
</dbReference>
<dbReference type="PIRSF" id="PIRSF002744">
    <property type="entry name" value="Pur-cyt_permease"/>
    <property type="match status" value="1"/>
</dbReference>
<evidence type="ECO:0000256" key="8">
    <source>
        <dbReference type="SAM" id="Phobius"/>
    </source>
</evidence>